<keyword evidence="2" id="KW-0812">Transmembrane</keyword>
<evidence type="ECO:0000313" key="5">
    <source>
        <dbReference type="Proteomes" id="UP000217763"/>
    </source>
</evidence>
<dbReference type="EMBL" id="CP012621">
    <property type="protein sequence ID" value="ATG74603.1"/>
    <property type="molecule type" value="Genomic_DNA"/>
</dbReference>
<reference evidence="5" key="1">
    <citation type="submission" date="2015-09" db="EMBL/GenBank/DDBJ databases">
        <authorList>
            <person name="Shao Z."/>
            <person name="Wang L."/>
        </authorList>
    </citation>
    <scope>NUCLEOTIDE SEQUENCE [LARGE SCALE GENOMIC DNA]</scope>
    <source>
        <strain evidence="5">F13-1</strain>
    </source>
</reference>
<feature type="transmembrane region" description="Helical" evidence="2">
    <location>
        <begin position="51"/>
        <end position="72"/>
    </location>
</feature>
<keyword evidence="2" id="KW-1133">Transmembrane helix</keyword>
<dbReference type="InterPro" id="IPR029063">
    <property type="entry name" value="SAM-dependent_MTases_sf"/>
</dbReference>
<gene>
    <name evidence="4" type="ORF">AN401_12685</name>
</gene>
<evidence type="ECO:0000259" key="3">
    <source>
        <dbReference type="Pfam" id="PF02719"/>
    </source>
</evidence>
<dbReference type="Pfam" id="PF02719">
    <property type="entry name" value="Polysacc_synt_2"/>
    <property type="match status" value="1"/>
</dbReference>
<feature type="domain" description="Polysaccharide biosynthesis protein CapD-like" evidence="3">
    <location>
        <begin position="285"/>
        <end position="575"/>
    </location>
</feature>
<dbReference type="KEGG" id="zdf:AN401_12685"/>
<name>A0A291HR21_9GAMM</name>
<keyword evidence="2" id="KW-0472">Membrane</keyword>
<evidence type="ECO:0000313" key="4">
    <source>
        <dbReference type="EMBL" id="ATG74603.1"/>
    </source>
</evidence>
<dbReference type="SUPFAM" id="SSF51735">
    <property type="entry name" value="NAD(P)-binding Rossmann-fold domains"/>
    <property type="match status" value="1"/>
</dbReference>
<feature type="transmembrane region" description="Helical" evidence="2">
    <location>
        <begin position="20"/>
        <end position="39"/>
    </location>
</feature>
<evidence type="ECO:0000256" key="2">
    <source>
        <dbReference type="SAM" id="Phobius"/>
    </source>
</evidence>
<keyword evidence="5" id="KW-1185">Reference proteome</keyword>
<dbReference type="PANTHER" id="PTHR43318">
    <property type="entry name" value="UDP-N-ACETYLGLUCOSAMINE 4,6-DEHYDRATASE"/>
    <property type="match status" value="1"/>
</dbReference>
<dbReference type="Gene3D" id="3.40.50.720">
    <property type="entry name" value="NAD(P)-binding Rossmann-like Domain"/>
    <property type="match status" value="2"/>
</dbReference>
<dbReference type="Proteomes" id="UP000217763">
    <property type="component" value="Chromosome"/>
</dbReference>
<organism evidence="4 5">
    <name type="scientific">Zobellella denitrificans</name>
    <dbReference type="NCBI Taxonomy" id="347534"/>
    <lineage>
        <taxon>Bacteria</taxon>
        <taxon>Pseudomonadati</taxon>
        <taxon>Pseudomonadota</taxon>
        <taxon>Gammaproteobacteria</taxon>
        <taxon>Aeromonadales</taxon>
        <taxon>Aeromonadaceae</taxon>
        <taxon>Zobellella</taxon>
    </lineage>
</organism>
<dbReference type="CDD" id="cd05237">
    <property type="entry name" value="UDP_invert_4-6DH_SDR_e"/>
    <property type="match status" value="1"/>
</dbReference>
<accession>A0A291HR21</accession>
<comment type="similarity">
    <text evidence="1">Belongs to the polysaccharide synthase family.</text>
</comment>
<protein>
    <submittedName>
        <fullName evidence="4">Nucleoside-diphosphate sugar epimerase</fullName>
    </submittedName>
</protein>
<dbReference type="InterPro" id="IPR051203">
    <property type="entry name" value="Polysaccharide_Synthase-Rel"/>
</dbReference>
<dbReference type="Pfam" id="PF13727">
    <property type="entry name" value="CoA_binding_3"/>
    <property type="match status" value="1"/>
</dbReference>
<feature type="transmembrane region" description="Helical" evidence="2">
    <location>
        <begin position="84"/>
        <end position="105"/>
    </location>
</feature>
<dbReference type="PANTHER" id="PTHR43318:SF1">
    <property type="entry name" value="POLYSACCHARIDE BIOSYNTHESIS PROTEIN EPSC-RELATED"/>
    <property type="match status" value="1"/>
</dbReference>
<evidence type="ECO:0000256" key="1">
    <source>
        <dbReference type="ARBA" id="ARBA00007430"/>
    </source>
</evidence>
<proteinExistence type="inferred from homology"/>
<dbReference type="SUPFAM" id="SSF53335">
    <property type="entry name" value="S-adenosyl-L-methionine-dependent methyltransferases"/>
    <property type="match status" value="1"/>
</dbReference>
<dbReference type="InterPro" id="IPR003869">
    <property type="entry name" value="Polysac_CapD-like"/>
</dbReference>
<dbReference type="AlphaFoldDB" id="A0A291HR21"/>
<dbReference type="InterPro" id="IPR036291">
    <property type="entry name" value="NAD(P)-bd_dom_sf"/>
</dbReference>
<sequence length="655" mass="72533">MIHQAIHWLFQQPRSVKRIISLLLDTLFISLAFWAAYLLRLDSVSLLGSFRHWLVLAAMVPVTLLCFVRFGLYRAVLRYLGHHATLVMMGGVAVSAVTMVLAAYYFNAFLPRSVPVIYASLALLLCGGARSMARALYNQSTKKQKTPVIIYGAGSSGRQLNTSLTHGSEYRAVAFVDDNPGLQKALLQGLTVYSPAELPWLVERYGAQKLLLAMPSISRQRRREIVDALEDLQIDMLTIPGMADIVSGKAKLNELHEVSVEDLLGRDPVEPFPDLISANIRGKVVMVTGAGGSIGSELCRQIVQQGPRTLVLFEMSEYALYQIDQELNGMCREAGYAVRIVPIMASVQRQNRLEAVMRAFGVQTVYHAAACKHVPLVEYNVVEGVRNNVFGTWRAAEAAINCGVETFVLISTDKAVRPTNVMGTSKRLAELVLQGLALRQQQTRFCMVRFGNVLGSSGSVVPLFKKQIRAGGPITLTHQEITRYFMTIPEAAQLVIQAGAMGRGGDVFVLDMGEPVRIIDLARKMVRLMGYEVKDKQNPDGDIEIRVTGLRPGEKLYEELLIGADEQPTLHPRIRAAREVHLPWPEVARLLDELEQACEHYNQPRIRELLLGAPTAFTPQDGICDLVWTEKQKPGAEPEALTAATAEKNVVQLLR</sequence>